<keyword evidence="12" id="KW-0342">GTP-binding</keyword>
<dbReference type="AlphaFoldDB" id="A0A3Q4I6P1"/>
<comment type="subcellular location">
    <subcellularLocation>
        <location evidence="3">Cytoplasm</location>
        <location evidence="3">Cytosol</location>
    </subcellularLocation>
    <subcellularLocation>
        <location evidence="2">Endoplasmic reticulum</location>
    </subcellularLocation>
    <subcellularLocation>
        <location evidence="4">Golgi apparatus</location>
    </subcellularLocation>
    <subcellularLocation>
        <location evidence="1">Mitochondrion</location>
    </subcellularLocation>
</comment>
<evidence type="ECO:0000256" key="3">
    <source>
        <dbReference type="ARBA" id="ARBA00004514"/>
    </source>
</evidence>
<keyword evidence="7" id="KW-0677">Repeat</keyword>
<comment type="function">
    <text evidence="13">Exerts an anti-apoptotic effect in the immune system and is involved in responses to infections.</text>
</comment>
<dbReference type="GO" id="GO:0005783">
    <property type="term" value="C:endoplasmic reticulum"/>
    <property type="evidence" value="ECO:0007669"/>
    <property type="project" value="UniProtKB-SubCell"/>
</dbReference>
<keyword evidence="18" id="KW-1185">Reference proteome</keyword>
<evidence type="ECO:0000259" key="16">
    <source>
        <dbReference type="PROSITE" id="PS51720"/>
    </source>
</evidence>
<evidence type="ECO:0000256" key="12">
    <source>
        <dbReference type="ARBA" id="ARBA00023134"/>
    </source>
</evidence>
<evidence type="ECO:0000256" key="2">
    <source>
        <dbReference type="ARBA" id="ARBA00004240"/>
    </source>
</evidence>
<evidence type="ECO:0000256" key="5">
    <source>
        <dbReference type="ARBA" id="ARBA00008535"/>
    </source>
</evidence>
<accession>A0A3Q4I6P1</accession>
<evidence type="ECO:0000256" key="10">
    <source>
        <dbReference type="ARBA" id="ARBA00023034"/>
    </source>
</evidence>
<dbReference type="GO" id="GO:0005739">
    <property type="term" value="C:mitochondrion"/>
    <property type="evidence" value="ECO:0007669"/>
    <property type="project" value="UniProtKB-SubCell"/>
</dbReference>
<dbReference type="PANTHER" id="PTHR10903:SF188">
    <property type="entry name" value="GTPASE IMAP FAMILY MEMBER 2-LIKE-RELATED"/>
    <property type="match status" value="1"/>
</dbReference>
<comment type="similarity">
    <text evidence="5">Belongs to the TRAFAC class TrmE-Era-EngA-EngB-Septin-like GTPase superfamily. AIG1/Toc34/Toc159-like paraseptin GTPase family. IAN subfamily.</text>
</comment>
<dbReference type="GO" id="GO:0005829">
    <property type="term" value="C:cytosol"/>
    <property type="evidence" value="ECO:0007669"/>
    <property type="project" value="UniProtKB-SubCell"/>
</dbReference>
<dbReference type="OMA" id="HTNCEIS"/>
<evidence type="ECO:0000313" key="17">
    <source>
        <dbReference type="Ensembl" id="ENSNBRP00000030596.1"/>
    </source>
</evidence>
<evidence type="ECO:0000256" key="11">
    <source>
        <dbReference type="ARBA" id="ARBA00023128"/>
    </source>
</evidence>
<evidence type="ECO:0000256" key="8">
    <source>
        <dbReference type="ARBA" id="ARBA00022741"/>
    </source>
</evidence>
<organism evidence="17 18">
    <name type="scientific">Neolamprologus brichardi</name>
    <name type="common">Fairy cichlid</name>
    <name type="synonym">Lamprologus brichardi</name>
    <dbReference type="NCBI Taxonomy" id="32507"/>
    <lineage>
        <taxon>Eukaryota</taxon>
        <taxon>Metazoa</taxon>
        <taxon>Chordata</taxon>
        <taxon>Craniata</taxon>
        <taxon>Vertebrata</taxon>
        <taxon>Euteleostomi</taxon>
        <taxon>Actinopterygii</taxon>
        <taxon>Neopterygii</taxon>
        <taxon>Teleostei</taxon>
        <taxon>Neoteleostei</taxon>
        <taxon>Acanthomorphata</taxon>
        <taxon>Ovalentaria</taxon>
        <taxon>Cichlomorphae</taxon>
        <taxon>Cichliformes</taxon>
        <taxon>Cichlidae</taxon>
        <taxon>African cichlids</taxon>
        <taxon>Pseudocrenilabrinae</taxon>
        <taxon>Lamprologini</taxon>
        <taxon>Neolamprologus</taxon>
    </lineage>
</organism>
<dbReference type="GO" id="GO:0005794">
    <property type="term" value="C:Golgi apparatus"/>
    <property type="evidence" value="ECO:0007669"/>
    <property type="project" value="UniProtKB-SubCell"/>
</dbReference>
<keyword evidence="6" id="KW-0963">Cytoplasm</keyword>
<dbReference type="Pfam" id="PF04548">
    <property type="entry name" value="AIG1"/>
    <property type="match status" value="1"/>
</dbReference>
<dbReference type="GO" id="GO:0005525">
    <property type="term" value="F:GTP binding"/>
    <property type="evidence" value="ECO:0007669"/>
    <property type="project" value="UniProtKB-KW"/>
</dbReference>
<dbReference type="InterPro" id="IPR006703">
    <property type="entry name" value="G_AIG1"/>
</dbReference>
<proteinExistence type="inferred from homology"/>
<keyword evidence="11" id="KW-0496">Mitochondrion</keyword>
<evidence type="ECO:0000256" key="13">
    <source>
        <dbReference type="ARBA" id="ARBA00056809"/>
    </source>
</evidence>
<dbReference type="Proteomes" id="UP000261580">
    <property type="component" value="Unassembled WGS sequence"/>
</dbReference>
<evidence type="ECO:0000256" key="7">
    <source>
        <dbReference type="ARBA" id="ARBA00022737"/>
    </source>
</evidence>
<name>A0A3Q4I6P1_NEOBR</name>
<dbReference type="InterPro" id="IPR045058">
    <property type="entry name" value="GIMA/IAN/Toc"/>
</dbReference>
<keyword evidence="10" id="KW-0333">Golgi apparatus</keyword>
<dbReference type="PROSITE" id="PS51720">
    <property type="entry name" value="G_AIG1"/>
    <property type="match status" value="1"/>
</dbReference>
<evidence type="ECO:0000313" key="18">
    <source>
        <dbReference type="Proteomes" id="UP000261580"/>
    </source>
</evidence>
<evidence type="ECO:0000256" key="14">
    <source>
        <dbReference type="ARBA" id="ARBA00073539"/>
    </source>
</evidence>
<evidence type="ECO:0000256" key="6">
    <source>
        <dbReference type="ARBA" id="ARBA00022490"/>
    </source>
</evidence>
<dbReference type="GeneTree" id="ENSGT01120000271858"/>
<feature type="domain" description="AIG1-type G" evidence="16">
    <location>
        <begin position="9"/>
        <end position="152"/>
    </location>
</feature>
<dbReference type="Bgee" id="ENSNBRG00000023276">
    <property type="expression patterns" value="Expressed in heart and 4 other cell types or tissues"/>
</dbReference>
<evidence type="ECO:0000256" key="1">
    <source>
        <dbReference type="ARBA" id="ARBA00004173"/>
    </source>
</evidence>
<dbReference type="PANTHER" id="PTHR10903">
    <property type="entry name" value="GTPASE, IMAP FAMILY MEMBER-RELATED"/>
    <property type="match status" value="1"/>
</dbReference>
<evidence type="ECO:0000256" key="4">
    <source>
        <dbReference type="ARBA" id="ARBA00004555"/>
    </source>
</evidence>
<reference evidence="17" key="1">
    <citation type="submission" date="2025-08" db="UniProtKB">
        <authorList>
            <consortium name="Ensembl"/>
        </authorList>
    </citation>
    <scope>IDENTIFICATION</scope>
</reference>
<reference evidence="17" key="2">
    <citation type="submission" date="2025-09" db="UniProtKB">
        <authorList>
            <consortium name="Ensembl"/>
        </authorList>
    </citation>
    <scope>IDENTIFICATION</scope>
</reference>
<keyword evidence="8" id="KW-0547">Nucleotide-binding</keyword>
<dbReference type="FunFam" id="3.40.50.300:FF:000536">
    <property type="entry name" value="GTPase IMAP family member 8"/>
    <property type="match status" value="1"/>
</dbReference>
<dbReference type="InterPro" id="IPR027417">
    <property type="entry name" value="P-loop_NTPase"/>
</dbReference>
<sequence>MTDEDKQSPECLRIVLIGKTGSGKSSSGNTILGRKVFEAKSSQKSVTKCCQKEKSEVDGRPVVVVDTPGLFDSTLSNEEVQEEMLKCVSLLAPGPHVFLLVLQIGRLTPEEKETLKLIKEGFGKNSEKFTIILLTGGDSLNITVTAIRRLAE</sequence>
<dbReference type="Ensembl" id="ENSNBRT00000031374.1">
    <property type="protein sequence ID" value="ENSNBRP00000030596.1"/>
    <property type="gene ID" value="ENSNBRG00000023276.1"/>
</dbReference>
<dbReference type="Gene3D" id="3.40.50.300">
    <property type="entry name" value="P-loop containing nucleotide triphosphate hydrolases"/>
    <property type="match status" value="1"/>
</dbReference>
<evidence type="ECO:0000256" key="9">
    <source>
        <dbReference type="ARBA" id="ARBA00022824"/>
    </source>
</evidence>
<protein>
    <recommendedName>
        <fullName evidence="14">GTPase IMAP family member 8</fullName>
    </recommendedName>
    <alternativeName>
        <fullName evidence="15">Immune-associated nucleotide-binding protein 9</fullName>
    </alternativeName>
</protein>
<dbReference type="SUPFAM" id="SSF52540">
    <property type="entry name" value="P-loop containing nucleoside triphosphate hydrolases"/>
    <property type="match status" value="1"/>
</dbReference>
<evidence type="ECO:0000256" key="15">
    <source>
        <dbReference type="ARBA" id="ARBA00077278"/>
    </source>
</evidence>
<dbReference type="STRING" id="32507.ENSNBRP00000030596"/>
<keyword evidence="9" id="KW-0256">Endoplasmic reticulum</keyword>